<evidence type="ECO:0008006" key="3">
    <source>
        <dbReference type="Google" id="ProtNLM"/>
    </source>
</evidence>
<dbReference type="RefSeq" id="WP_076502179.1">
    <property type="nucleotide sequence ID" value="NZ_FTOP01000012.1"/>
</dbReference>
<evidence type="ECO:0000313" key="2">
    <source>
        <dbReference type="Proteomes" id="UP000186026"/>
    </source>
</evidence>
<evidence type="ECO:0000313" key="1">
    <source>
        <dbReference type="EMBL" id="SIT02680.1"/>
    </source>
</evidence>
<sequence length="288" mass="31717">MKIGLGLILLMFAFSCNTKEENLSEPKLIIKLVLDENQERLGNNGLPSQLPAGHAGQNPKFNGLSAHYLELAQGSFTPLGNGEIIYHAPETNVGGSSAIDFEKSIITKSGETFLEIPLKGLTPGQYEWVRLSLSYQNYDVDFYFNDQPFRGTVASFVGFNNYIKAFQVKNQAVTVNSNKRQGFWAFETINGVLTGESPEGATTVPNPLFQTSPIPPGSCVVTGKFDQKLIINGNEKKDIEMTMSLSINKSFEWVDQNGNGKWDVDPGAMESIVDMGLRGLVPKWKILD</sequence>
<proteinExistence type="predicted"/>
<dbReference type="Proteomes" id="UP000186026">
    <property type="component" value="Unassembled WGS sequence"/>
</dbReference>
<accession>A0A1N7NWI4</accession>
<organism evidence="1 2">
    <name type="scientific">Belliella pelovolcani</name>
    <dbReference type="NCBI Taxonomy" id="529505"/>
    <lineage>
        <taxon>Bacteria</taxon>
        <taxon>Pseudomonadati</taxon>
        <taxon>Bacteroidota</taxon>
        <taxon>Cytophagia</taxon>
        <taxon>Cytophagales</taxon>
        <taxon>Cyclobacteriaceae</taxon>
        <taxon>Belliella</taxon>
    </lineage>
</organism>
<dbReference type="PROSITE" id="PS51257">
    <property type="entry name" value="PROKAR_LIPOPROTEIN"/>
    <property type="match status" value="1"/>
</dbReference>
<gene>
    <name evidence="1" type="ORF">SAMN05421761_11233</name>
</gene>
<dbReference type="AlphaFoldDB" id="A0A1N7NWI4"/>
<dbReference type="STRING" id="529505.SAMN05421761_11233"/>
<protein>
    <recommendedName>
        <fullName evidence="3">Lipoprotein</fullName>
    </recommendedName>
</protein>
<keyword evidence="2" id="KW-1185">Reference proteome</keyword>
<name>A0A1N7NWI4_9BACT</name>
<dbReference type="EMBL" id="FTOP01000012">
    <property type="protein sequence ID" value="SIT02680.1"/>
    <property type="molecule type" value="Genomic_DNA"/>
</dbReference>
<reference evidence="2" key="1">
    <citation type="submission" date="2017-01" db="EMBL/GenBank/DDBJ databases">
        <authorList>
            <person name="Varghese N."/>
            <person name="Submissions S."/>
        </authorList>
    </citation>
    <scope>NUCLEOTIDE SEQUENCE [LARGE SCALE GENOMIC DNA]</scope>
    <source>
        <strain evidence="2">DSM 46698</strain>
    </source>
</reference>